<proteinExistence type="predicted"/>
<accession>A0AA39IS52</accession>
<evidence type="ECO:0000259" key="3">
    <source>
        <dbReference type="PROSITE" id="PS50850"/>
    </source>
</evidence>
<dbReference type="InterPro" id="IPR011701">
    <property type="entry name" value="MFS"/>
</dbReference>
<dbReference type="GO" id="GO:0016020">
    <property type="term" value="C:membrane"/>
    <property type="evidence" value="ECO:0007669"/>
    <property type="project" value="UniProtKB-SubCell"/>
</dbReference>
<feature type="transmembrane region" description="Helical" evidence="2">
    <location>
        <begin position="117"/>
        <end position="133"/>
    </location>
</feature>
<dbReference type="PANTHER" id="PTHR45757">
    <property type="entry name" value="PROTEIN CBG23364-RELATED"/>
    <property type="match status" value="1"/>
</dbReference>
<dbReference type="Proteomes" id="UP001175271">
    <property type="component" value="Unassembled WGS sequence"/>
</dbReference>
<organism evidence="4 5">
    <name type="scientific">Steinernema hermaphroditum</name>
    <dbReference type="NCBI Taxonomy" id="289476"/>
    <lineage>
        <taxon>Eukaryota</taxon>
        <taxon>Metazoa</taxon>
        <taxon>Ecdysozoa</taxon>
        <taxon>Nematoda</taxon>
        <taxon>Chromadorea</taxon>
        <taxon>Rhabditida</taxon>
        <taxon>Tylenchina</taxon>
        <taxon>Panagrolaimomorpha</taxon>
        <taxon>Strongyloidoidea</taxon>
        <taxon>Steinernematidae</taxon>
        <taxon>Steinernema</taxon>
    </lineage>
</organism>
<dbReference type="AlphaFoldDB" id="A0AA39IS52"/>
<feature type="transmembrane region" description="Helical" evidence="2">
    <location>
        <begin position="88"/>
        <end position="111"/>
    </location>
</feature>
<feature type="transmembrane region" description="Helical" evidence="2">
    <location>
        <begin position="248"/>
        <end position="269"/>
    </location>
</feature>
<evidence type="ECO:0000313" key="4">
    <source>
        <dbReference type="EMBL" id="KAK0428068.1"/>
    </source>
</evidence>
<reference evidence="4" key="1">
    <citation type="submission" date="2023-06" db="EMBL/GenBank/DDBJ databases">
        <title>Genomic analysis of the entomopathogenic nematode Steinernema hermaphroditum.</title>
        <authorList>
            <person name="Schwarz E.M."/>
            <person name="Heppert J.K."/>
            <person name="Baniya A."/>
            <person name="Schwartz H.T."/>
            <person name="Tan C.-H."/>
            <person name="Antoshechkin I."/>
            <person name="Sternberg P.W."/>
            <person name="Goodrich-Blair H."/>
            <person name="Dillman A.R."/>
        </authorList>
    </citation>
    <scope>NUCLEOTIDE SEQUENCE</scope>
    <source>
        <strain evidence="4">PS9179</strain>
        <tissue evidence="4">Whole animal</tissue>
    </source>
</reference>
<keyword evidence="2" id="KW-0812">Transmembrane</keyword>
<feature type="transmembrane region" description="Helical" evidence="2">
    <location>
        <begin position="145"/>
        <end position="165"/>
    </location>
</feature>
<dbReference type="Pfam" id="PF07690">
    <property type="entry name" value="MFS_1"/>
    <property type="match status" value="1"/>
</dbReference>
<dbReference type="PANTHER" id="PTHR45757:SF11">
    <property type="entry name" value="MAJOR FACILITATOR SUPERFAMILY (MFS) PROFILE DOMAIN-CONTAINING PROTEIN"/>
    <property type="match status" value="1"/>
</dbReference>
<gene>
    <name evidence="4" type="ORF">QR680_010581</name>
</gene>
<feature type="transmembrane region" description="Helical" evidence="2">
    <location>
        <begin position="351"/>
        <end position="372"/>
    </location>
</feature>
<feature type="transmembrane region" description="Helical" evidence="2">
    <location>
        <begin position="281"/>
        <end position="306"/>
    </location>
</feature>
<comment type="caution">
    <text evidence="4">The sequence shown here is derived from an EMBL/GenBank/DDBJ whole genome shotgun (WGS) entry which is preliminary data.</text>
</comment>
<dbReference type="GO" id="GO:0022857">
    <property type="term" value="F:transmembrane transporter activity"/>
    <property type="evidence" value="ECO:0007669"/>
    <property type="project" value="InterPro"/>
</dbReference>
<dbReference type="InterPro" id="IPR020846">
    <property type="entry name" value="MFS_dom"/>
</dbReference>
<feature type="transmembrane region" description="Helical" evidence="2">
    <location>
        <begin position="177"/>
        <end position="197"/>
    </location>
</feature>
<feature type="transmembrane region" description="Helical" evidence="2">
    <location>
        <begin position="59"/>
        <end position="76"/>
    </location>
</feature>
<feature type="transmembrane region" description="Helical" evidence="2">
    <location>
        <begin position="384"/>
        <end position="403"/>
    </location>
</feature>
<dbReference type="EMBL" id="JAUCMV010000001">
    <property type="protein sequence ID" value="KAK0428068.1"/>
    <property type="molecule type" value="Genomic_DNA"/>
</dbReference>
<dbReference type="PROSITE" id="PS50850">
    <property type="entry name" value="MFS"/>
    <property type="match status" value="1"/>
</dbReference>
<keyword evidence="5" id="KW-1185">Reference proteome</keyword>
<name>A0AA39IS52_9BILA</name>
<evidence type="ECO:0000313" key="5">
    <source>
        <dbReference type="Proteomes" id="UP001175271"/>
    </source>
</evidence>
<sequence>MASHVYRYVVLVLALILSSFLVANTILYNFTIICAAPELEFWGLSNDALPEFTSSDKSWIITMVAVGGIAGTFPAIQLTDLLGLKISFAIFGILSSVATFLMPFALTNFYYALAARFTQGICIACAFVAGGIIPSTYGNEKDRNVFVAILTCFYQIGPFLAMPTSALFCKSSFGWPAVYYTFGLITLVLTAIFFVVYRNVPSGTRDTRRVVSASSTSSVLPIAKQESEEELEDTGKISYKKMLQDRSFWGLVISGFGDSVGFQLFILYGPTYLNKVLHFEVAHTGLLAAVPYLLSIAAKSVAGVLLDKITCIGDHVRIVSFTFLSQVISVVCVFMLTVLSHDTPGATQTFYTMNIVASGLHHVGVMSGSQIVAQHHMHILSSSIAAVDSMVSLCLPRLVALIAPSHDEAGWTMVFYTAVAVLIITNFVFAGLTKVKPAAWTKMEKKELQTVKTVQ</sequence>
<keyword evidence="2" id="KW-0472">Membrane</keyword>
<dbReference type="InterPro" id="IPR036259">
    <property type="entry name" value="MFS_trans_sf"/>
</dbReference>
<dbReference type="SUPFAM" id="SSF103473">
    <property type="entry name" value="MFS general substrate transporter"/>
    <property type="match status" value="1"/>
</dbReference>
<keyword evidence="2" id="KW-1133">Transmembrane helix</keyword>
<feature type="transmembrane region" description="Helical" evidence="2">
    <location>
        <begin position="409"/>
        <end position="433"/>
    </location>
</feature>
<dbReference type="Gene3D" id="1.20.1250.20">
    <property type="entry name" value="MFS general substrate transporter like domains"/>
    <property type="match status" value="2"/>
</dbReference>
<feature type="transmembrane region" description="Helical" evidence="2">
    <location>
        <begin position="318"/>
        <end position="339"/>
    </location>
</feature>
<protein>
    <recommendedName>
        <fullName evidence="3">Major facilitator superfamily (MFS) profile domain-containing protein</fullName>
    </recommendedName>
</protein>
<evidence type="ECO:0000256" key="1">
    <source>
        <dbReference type="ARBA" id="ARBA00004141"/>
    </source>
</evidence>
<evidence type="ECO:0000256" key="2">
    <source>
        <dbReference type="SAM" id="Phobius"/>
    </source>
</evidence>
<comment type="subcellular location">
    <subcellularLocation>
        <location evidence="1">Membrane</location>
        <topology evidence="1">Multi-pass membrane protein</topology>
    </subcellularLocation>
</comment>
<feature type="domain" description="Major facilitator superfamily (MFS) profile" evidence="3">
    <location>
        <begin position="11"/>
        <end position="455"/>
    </location>
</feature>